<dbReference type="GeneID" id="81351991"/>
<dbReference type="GO" id="GO:0005739">
    <property type="term" value="C:mitochondrion"/>
    <property type="evidence" value="ECO:0007669"/>
    <property type="project" value="TreeGrafter"/>
</dbReference>
<dbReference type="GO" id="GO:0016829">
    <property type="term" value="F:lyase activity"/>
    <property type="evidence" value="ECO:0007669"/>
    <property type="project" value="UniProtKB-KW"/>
</dbReference>
<dbReference type="SUPFAM" id="SSF52096">
    <property type="entry name" value="ClpP/crotonase"/>
    <property type="match status" value="2"/>
</dbReference>
<dbReference type="PANTHER" id="PTHR11941:SF158">
    <property type="entry name" value="ENOYL-COA HYDRATASE (AFU_ORTHOLOGUE AFUA_2G10650)"/>
    <property type="match status" value="1"/>
</dbReference>
<reference evidence="3" key="1">
    <citation type="submission" date="2022-11" db="EMBL/GenBank/DDBJ databases">
        <authorList>
            <person name="Petersen C."/>
        </authorList>
    </citation>
    <scope>NUCLEOTIDE SEQUENCE</scope>
    <source>
        <strain evidence="3">IBT 30761</strain>
    </source>
</reference>
<sequence length="337" mass="36788">MPEFASPPPKPQHAELSFPTPHVLLVTLNRPRDLNCINAQGHADLHDVWEWMDEEPILRVGVLTGKGRAFCAGADLKGTCFFLSYDIPQCLCPFVFLELVFLRDKADKITEDQKSRKNEKLTRTEWNTRTSNTSQKSAPTPTSGFGGVARRKGKKPLICAVNGLCFGGGAEMIINADMVIAASRAVFGLPEVKRGVVAMAGALPRLVRTVGKQRAMEMVLTGRTLSAVEAERWGLVNSVVEVPDSGKGKDEKENEEVSRLVVGKALAFAAEIAGNSPDAVLVSREGVKLGWEGIGADEATGMLSETWVKRLYEGENIKEGLQAFVEKRTPVWKDSKL</sequence>
<dbReference type="InterPro" id="IPR001753">
    <property type="entry name" value="Enoyl-CoA_hydra/iso"/>
</dbReference>
<dbReference type="InterPro" id="IPR014748">
    <property type="entry name" value="Enoyl-CoA_hydra_C"/>
</dbReference>
<reference evidence="3" key="2">
    <citation type="journal article" date="2023" name="IMA Fungus">
        <title>Comparative genomic study of the Penicillium genus elucidates a diverse pangenome and 15 lateral gene transfer events.</title>
        <authorList>
            <person name="Petersen C."/>
            <person name="Sorensen T."/>
            <person name="Nielsen M.R."/>
            <person name="Sondergaard T.E."/>
            <person name="Sorensen J.L."/>
            <person name="Fitzpatrick D.A."/>
            <person name="Frisvad J.C."/>
            <person name="Nielsen K.L."/>
        </authorList>
    </citation>
    <scope>NUCLEOTIDE SEQUENCE</scope>
    <source>
        <strain evidence="3">IBT 30761</strain>
    </source>
</reference>
<keyword evidence="4" id="KW-1185">Reference proteome</keyword>
<accession>A0A9W9G5H3</accession>
<evidence type="ECO:0000256" key="2">
    <source>
        <dbReference type="SAM" id="MobiDB-lite"/>
    </source>
</evidence>
<feature type="compositionally biased region" description="Basic and acidic residues" evidence="2">
    <location>
        <begin position="112"/>
        <end position="123"/>
    </location>
</feature>
<feature type="compositionally biased region" description="Polar residues" evidence="2">
    <location>
        <begin position="124"/>
        <end position="143"/>
    </location>
</feature>
<dbReference type="RefSeq" id="XP_056480236.1">
    <property type="nucleotide sequence ID" value="XM_056613012.1"/>
</dbReference>
<evidence type="ECO:0000256" key="1">
    <source>
        <dbReference type="ARBA" id="ARBA00023239"/>
    </source>
</evidence>
<dbReference type="Pfam" id="PF00378">
    <property type="entry name" value="ECH_1"/>
    <property type="match status" value="2"/>
</dbReference>
<proteinExistence type="predicted"/>
<organism evidence="3 4">
    <name type="scientific">Penicillium argentinense</name>
    <dbReference type="NCBI Taxonomy" id="1131581"/>
    <lineage>
        <taxon>Eukaryota</taxon>
        <taxon>Fungi</taxon>
        <taxon>Dikarya</taxon>
        <taxon>Ascomycota</taxon>
        <taxon>Pezizomycotina</taxon>
        <taxon>Eurotiomycetes</taxon>
        <taxon>Eurotiomycetidae</taxon>
        <taxon>Eurotiales</taxon>
        <taxon>Aspergillaceae</taxon>
        <taxon>Penicillium</taxon>
    </lineage>
</organism>
<dbReference type="InterPro" id="IPR029045">
    <property type="entry name" value="ClpP/crotonase-like_dom_sf"/>
</dbReference>
<dbReference type="Proteomes" id="UP001149074">
    <property type="component" value="Unassembled WGS sequence"/>
</dbReference>
<keyword evidence="1" id="KW-0456">Lyase</keyword>
<dbReference type="AlphaFoldDB" id="A0A9W9G5H3"/>
<dbReference type="EMBL" id="JAPQKI010000001">
    <property type="protein sequence ID" value="KAJ5112463.1"/>
    <property type="molecule type" value="Genomic_DNA"/>
</dbReference>
<evidence type="ECO:0000313" key="3">
    <source>
        <dbReference type="EMBL" id="KAJ5112463.1"/>
    </source>
</evidence>
<dbReference type="Gene3D" id="3.90.226.10">
    <property type="entry name" value="2-enoyl-CoA Hydratase, Chain A, domain 1"/>
    <property type="match status" value="1"/>
</dbReference>
<gene>
    <name evidence="3" type="ORF">N7532_000508</name>
</gene>
<dbReference type="CDD" id="cd06558">
    <property type="entry name" value="crotonase-like"/>
    <property type="match status" value="1"/>
</dbReference>
<feature type="region of interest" description="Disordered" evidence="2">
    <location>
        <begin position="112"/>
        <end position="150"/>
    </location>
</feature>
<dbReference type="Gene3D" id="1.10.12.10">
    <property type="entry name" value="Lyase 2-enoyl-coa Hydratase, Chain A, domain 2"/>
    <property type="match status" value="1"/>
</dbReference>
<evidence type="ECO:0000313" key="4">
    <source>
        <dbReference type="Proteomes" id="UP001149074"/>
    </source>
</evidence>
<protein>
    <submittedName>
        <fullName evidence="3">Crotonase core</fullName>
    </submittedName>
</protein>
<name>A0A9W9G5H3_9EURO</name>
<dbReference type="PANTHER" id="PTHR11941">
    <property type="entry name" value="ENOYL-COA HYDRATASE-RELATED"/>
    <property type="match status" value="1"/>
</dbReference>
<comment type="caution">
    <text evidence="3">The sequence shown here is derived from an EMBL/GenBank/DDBJ whole genome shotgun (WGS) entry which is preliminary data.</text>
</comment>
<dbReference type="OrthoDB" id="2139957at2759"/>
<dbReference type="GO" id="GO:0006635">
    <property type="term" value="P:fatty acid beta-oxidation"/>
    <property type="evidence" value="ECO:0007669"/>
    <property type="project" value="TreeGrafter"/>
</dbReference>